<keyword evidence="7" id="KW-1064">Adaptive immunity</keyword>
<proteinExistence type="predicted"/>
<dbReference type="AlphaFoldDB" id="A0A8M1KMU9"/>
<feature type="domain" description="Ig-like" evidence="17">
    <location>
        <begin position="6"/>
        <end position="116"/>
    </location>
</feature>
<organism evidence="18 19">
    <name type="scientific">Clupea harengus</name>
    <name type="common">Atlantic herring</name>
    <dbReference type="NCBI Taxonomy" id="7950"/>
    <lineage>
        <taxon>Eukaryota</taxon>
        <taxon>Metazoa</taxon>
        <taxon>Chordata</taxon>
        <taxon>Craniata</taxon>
        <taxon>Vertebrata</taxon>
        <taxon>Euteleostomi</taxon>
        <taxon>Actinopterygii</taxon>
        <taxon>Neopterygii</taxon>
        <taxon>Teleostei</taxon>
        <taxon>Clupei</taxon>
        <taxon>Clupeiformes</taxon>
        <taxon>Clupeoidei</taxon>
        <taxon>Clupeidae</taxon>
        <taxon>Clupea</taxon>
    </lineage>
</organism>
<evidence type="ECO:0000256" key="14">
    <source>
        <dbReference type="SAM" id="MobiDB-lite"/>
    </source>
</evidence>
<evidence type="ECO:0000256" key="3">
    <source>
        <dbReference type="ARBA" id="ARBA00022692"/>
    </source>
</evidence>
<keyword evidence="13" id="KW-0393">Immunoglobulin domain</keyword>
<sequence>MQLKWTEIFILLCILHACTSQTIVPEGGNISIECQVTKDISLTVMWFRVTEKTGVQFLASIRKNVQASKPALPGNIEIKNTYTLKLKSFKKNHDSGNYSCANYNSHALQFGQASFVQGTPDIKPTPPKKVETTCSPVESTPAMKTIAKACVCPKHNGVKADPETRCEMLIWAPLVGGCGLLLVLLIAVSLICNKIRTKRCPHHYKRQPRTDGGMLHPGRSHLI</sequence>
<evidence type="ECO:0000256" key="16">
    <source>
        <dbReference type="SAM" id="SignalP"/>
    </source>
</evidence>
<keyword evidence="18" id="KW-1185">Reference proteome</keyword>
<evidence type="ECO:0000313" key="18">
    <source>
        <dbReference type="Proteomes" id="UP000515152"/>
    </source>
</evidence>
<keyword evidence="4 16" id="KW-0732">Signal</keyword>
<keyword evidence="11" id="KW-0325">Glycoprotein</keyword>
<feature type="chain" id="PRO_5035424723" evidence="16">
    <location>
        <begin position="21"/>
        <end position="223"/>
    </location>
</feature>
<accession>A0A8M1KMU9</accession>
<dbReference type="PANTHER" id="PTHR10441">
    <property type="entry name" value="CD8 ALPHA CHAIN"/>
    <property type="match status" value="1"/>
</dbReference>
<evidence type="ECO:0000256" key="7">
    <source>
        <dbReference type="ARBA" id="ARBA00023130"/>
    </source>
</evidence>
<protein>
    <submittedName>
        <fullName evidence="19">T-cell surface glycoprotein CD8 alpha chain isoform X1</fullName>
    </submittedName>
</protein>
<evidence type="ECO:0000256" key="12">
    <source>
        <dbReference type="ARBA" id="ARBA00023288"/>
    </source>
</evidence>
<gene>
    <name evidence="19" type="primary">cd8a</name>
</gene>
<feature type="signal peptide" evidence="16">
    <location>
        <begin position="1"/>
        <end position="20"/>
    </location>
</feature>
<evidence type="ECO:0000256" key="10">
    <source>
        <dbReference type="ARBA" id="ARBA00023157"/>
    </source>
</evidence>
<dbReference type="GeneID" id="105902474"/>
<keyword evidence="3 15" id="KW-0812">Transmembrane</keyword>
<feature type="transmembrane region" description="Helical" evidence="15">
    <location>
        <begin position="168"/>
        <end position="192"/>
    </location>
</feature>
<dbReference type="GO" id="GO:0002250">
    <property type="term" value="P:adaptive immune response"/>
    <property type="evidence" value="ECO:0007669"/>
    <property type="project" value="UniProtKB-KW"/>
</dbReference>
<dbReference type="InterPro" id="IPR007110">
    <property type="entry name" value="Ig-like_dom"/>
</dbReference>
<evidence type="ECO:0000256" key="4">
    <source>
        <dbReference type="ARBA" id="ARBA00022729"/>
    </source>
</evidence>
<evidence type="ECO:0000256" key="8">
    <source>
        <dbReference type="ARBA" id="ARBA00023136"/>
    </source>
</evidence>
<keyword evidence="12" id="KW-0449">Lipoprotein</keyword>
<comment type="subcellular location">
    <subcellularLocation>
        <location evidence="1">Cell membrane</location>
        <topology evidence="1">Single-pass type I membrane protein</topology>
    </subcellularLocation>
</comment>
<keyword evidence="2" id="KW-1003">Cell membrane</keyword>
<reference evidence="19" key="1">
    <citation type="submission" date="2025-08" db="UniProtKB">
        <authorList>
            <consortium name="RefSeq"/>
        </authorList>
    </citation>
    <scope>IDENTIFICATION</scope>
</reference>
<keyword evidence="5" id="KW-0391">Immunity</keyword>
<evidence type="ECO:0000256" key="9">
    <source>
        <dbReference type="ARBA" id="ARBA00023139"/>
    </source>
</evidence>
<dbReference type="OrthoDB" id="9906515at2759"/>
<feature type="region of interest" description="Disordered" evidence="14">
    <location>
        <begin position="203"/>
        <end position="223"/>
    </location>
</feature>
<evidence type="ECO:0000313" key="19">
    <source>
        <dbReference type="RefSeq" id="XP_042565386.1"/>
    </source>
</evidence>
<keyword evidence="6 15" id="KW-1133">Transmembrane helix</keyword>
<evidence type="ECO:0000256" key="5">
    <source>
        <dbReference type="ARBA" id="ARBA00022859"/>
    </source>
</evidence>
<dbReference type="RefSeq" id="XP_042565386.1">
    <property type="nucleotide sequence ID" value="XM_042709452.1"/>
</dbReference>
<keyword evidence="10" id="KW-1015">Disulfide bond</keyword>
<name>A0A8M1KMU9_CLUHA</name>
<evidence type="ECO:0000256" key="11">
    <source>
        <dbReference type="ARBA" id="ARBA00023180"/>
    </source>
</evidence>
<dbReference type="CTD" id="925"/>
<dbReference type="GO" id="GO:0005886">
    <property type="term" value="C:plasma membrane"/>
    <property type="evidence" value="ECO:0007669"/>
    <property type="project" value="UniProtKB-SubCell"/>
</dbReference>
<evidence type="ECO:0000259" key="17">
    <source>
        <dbReference type="PROSITE" id="PS50835"/>
    </source>
</evidence>
<dbReference type="Proteomes" id="UP000515152">
    <property type="component" value="Chromosome 12"/>
</dbReference>
<keyword evidence="9" id="KW-0564">Palmitate</keyword>
<dbReference type="PANTHER" id="PTHR10441:SF2">
    <property type="entry name" value="T-CELL SURFACE GLYCOPROTEIN CD8 ALPHA CHAIN"/>
    <property type="match status" value="1"/>
</dbReference>
<keyword evidence="8 15" id="KW-0472">Membrane</keyword>
<evidence type="ECO:0000256" key="1">
    <source>
        <dbReference type="ARBA" id="ARBA00004251"/>
    </source>
</evidence>
<evidence type="ECO:0000256" key="6">
    <source>
        <dbReference type="ARBA" id="ARBA00022989"/>
    </source>
</evidence>
<evidence type="ECO:0000256" key="15">
    <source>
        <dbReference type="SAM" id="Phobius"/>
    </source>
</evidence>
<evidence type="ECO:0000256" key="2">
    <source>
        <dbReference type="ARBA" id="ARBA00022475"/>
    </source>
</evidence>
<evidence type="ECO:0000256" key="13">
    <source>
        <dbReference type="ARBA" id="ARBA00023319"/>
    </source>
</evidence>
<dbReference type="PROSITE" id="PS50835">
    <property type="entry name" value="IG_LIKE"/>
    <property type="match status" value="1"/>
</dbReference>
<dbReference type="InterPro" id="IPR015468">
    <property type="entry name" value="CD8_asu"/>
</dbReference>